<dbReference type="PANTHER" id="PTHR11803">
    <property type="entry name" value="2-IMINOBUTANOATE/2-IMINOPROPANOATE DEAMINASE RIDA"/>
    <property type="match status" value="1"/>
</dbReference>
<dbReference type="Gene3D" id="3.30.1330.40">
    <property type="entry name" value="RutC-like"/>
    <property type="match status" value="1"/>
</dbReference>
<dbReference type="PANTHER" id="PTHR11803:SF59">
    <property type="entry name" value="ENDORIBONUCLEASE"/>
    <property type="match status" value="1"/>
</dbReference>
<dbReference type="RefSeq" id="WP_390307321.1">
    <property type="nucleotide sequence ID" value="NZ_JBHRRZ010000035.1"/>
</dbReference>
<dbReference type="InterPro" id="IPR035959">
    <property type="entry name" value="RutC-like_sf"/>
</dbReference>
<proteinExistence type="predicted"/>
<sequence>MRKVNTTTAIILFGSVLLMLVGTFTYAGSQKEVLESDEVSHFGPPTSSTSNSVSIPKEYDQLWLSGMVPPILDEEGETSYEKYGDTETQAIGIFEDLEAQLEEKGLSLSDVMYLRVYVASDPNNGDEPDFAGFFKAYGEFFDTEENPVKTARSTVGVDSLAEPGWLIKIEAFVAYSS</sequence>
<dbReference type="Proteomes" id="UP001595387">
    <property type="component" value="Unassembled WGS sequence"/>
</dbReference>
<dbReference type="CDD" id="cd06151">
    <property type="entry name" value="YjgF_YER057c_UK114_like_3"/>
    <property type="match status" value="1"/>
</dbReference>
<accession>A0ABV7A8Z8</accession>
<dbReference type="SUPFAM" id="SSF55298">
    <property type="entry name" value="YjgF-like"/>
    <property type="match status" value="1"/>
</dbReference>
<keyword evidence="2" id="KW-1185">Reference proteome</keyword>
<gene>
    <name evidence="1" type="ORF">ACFODW_13595</name>
</gene>
<dbReference type="Pfam" id="PF01042">
    <property type="entry name" value="Ribonuc_L-PSP"/>
    <property type="match status" value="1"/>
</dbReference>
<evidence type="ECO:0000313" key="2">
    <source>
        <dbReference type="Proteomes" id="UP001595387"/>
    </source>
</evidence>
<name>A0ABV7A8Z8_9BACI</name>
<protein>
    <submittedName>
        <fullName evidence="1">RidA family protein</fullName>
    </submittedName>
</protein>
<dbReference type="EMBL" id="JBHRRZ010000035">
    <property type="protein sequence ID" value="MFC2949350.1"/>
    <property type="molecule type" value="Genomic_DNA"/>
</dbReference>
<reference evidence="2" key="1">
    <citation type="journal article" date="2019" name="Int. J. Syst. Evol. Microbiol.">
        <title>The Global Catalogue of Microorganisms (GCM) 10K type strain sequencing project: providing services to taxonomists for standard genome sequencing and annotation.</title>
        <authorList>
            <consortium name="The Broad Institute Genomics Platform"/>
            <consortium name="The Broad Institute Genome Sequencing Center for Infectious Disease"/>
            <person name="Wu L."/>
            <person name="Ma J."/>
        </authorList>
    </citation>
    <scope>NUCLEOTIDE SEQUENCE [LARGE SCALE GENOMIC DNA]</scope>
    <source>
        <strain evidence="2">KCTC 13193</strain>
    </source>
</reference>
<dbReference type="InterPro" id="IPR006175">
    <property type="entry name" value="YjgF/YER057c/UK114"/>
</dbReference>
<organism evidence="1 2">
    <name type="scientific">Virgibacillus sediminis</name>
    <dbReference type="NCBI Taxonomy" id="202260"/>
    <lineage>
        <taxon>Bacteria</taxon>
        <taxon>Bacillati</taxon>
        <taxon>Bacillota</taxon>
        <taxon>Bacilli</taxon>
        <taxon>Bacillales</taxon>
        <taxon>Bacillaceae</taxon>
        <taxon>Virgibacillus</taxon>
    </lineage>
</organism>
<evidence type="ECO:0000313" key="1">
    <source>
        <dbReference type="EMBL" id="MFC2949350.1"/>
    </source>
</evidence>
<comment type="caution">
    <text evidence="1">The sequence shown here is derived from an EMBL/GenBank/DDBJ whole genome shotgun (WGS) entry which is preliminary data.</text>
</comment>